<feature type="transmembrane region" description="Helical" evidence="7">
    <location>
        <begin position="115"/>
        <end position="138"/>
    </location>
</feature>
<evidence type="ECO:0000256" key="2">
    <source>
        <dbReference type="ARBA" id="ARBA00005268"/>
    </source>
</evidence>
<keyword evidence="3 7" id="KW-0812">Transmembrane</keyword>
<dbReference type="PANTHER" id="PTHR30028">
    <property type="entry name" value="UPF0014 INNER MEMBRANE PROTEIN YBBM-RELATED"/>
    <property type="match status" value="1"/>
</dbReference>
<feature type="transmembrane region" description="Helical" evidence="7">
    <location>
        <begin position="86"/>
        <end position="103"/>
    </location>
</feature>
<feature type="transmembrane region" description="Helical" evidence="7">
    <location>
        <begin position="216"/>
        <end position="235"/>
    </location>
</feature>
<protein>
    <submittedName>
        <fullName evidence="8">Uncharacterized protein</fullName>
    </submittedName>
</protein>
<evidence type="ECO:0000256" key="7">
    <source>
        <dbReference type="SAM" id="Phobius"/>
    </source>
</evidence>
<comment type="subcellular location">
    <subcellularLocation>
        <location evidence="1">Membrane</location>
        <topology evidence="1">Multi-pass membrane protein</topology>
    </subcellularLocation>
</comment>
<dbReference type="OrthoDB" id="432685at2759"/>
<keyword evidence="9" id="KW-1185">Reference proteome</keyword>
<dbReference type="Pfam" id="PF03649">
    <property type="entry name" value="UPF0014"/>
    <property type="match status" value="1"/>
</dbReference>
<gene>
    <name evidence="8" type="ORF">H4R18_005488</name>
</gene>
<evidence type="ECO:0000256" key="3">
    <source>
        <dbReference type="ARBA" id="ARBA00022692"/>
    </source>
</evidence>
<evidence type="ECO:0000256" key="4">
    <source>
        <dbReference type="ARBA" id="ARBA00022989"/>
    </source>
</evidence>
<accession>A0A9W8LD88</accession>
<name>A0A9W8LD88_9FUNG</name>
<dbReference type="Proteomes" id="UP001140217">
    <property type="component" value="Unassembled WGS sequence"/>
</dbReference>
<organism evidence="8 9">
    <name type="scientific">Coemansia javaensis</name>
    <dbReference type="NCBI Taxonomy" id="2761396"/>
    <lineage>
        <taxon>Eukaryota</taxon>
        <taxon>Fungi</taxon>
        <taxon>Fungi incertae sedis</taxon>
        <taxon>Zoopagomycota</taxon>
        <taxon>Kickxellomycotina</taxon>
        <taxon>Kickxellomycetes</taxon>
        <taxon>Kickxellales</taxon>
        <taxon>Kickxellaceae</taxon>
        <taxon>Coemansia</taxon>
    </lineage>
</organism>
<feature type="compositionally biased region" description="Polar residues" evidence="6">
    <location>
        <begin position="332"/>
        <end position="353"/>
    </location>
</feature>
<feature type="transmembrane region" description="Helical" evidence="7">
    <location>
        <begin position="59"/>
        <end position="80"/>
    </location>
</feature>
<feature type="transmembrane region" description="Helical" evidence="7">
    <location>
        <begin position="247"/>
        <end position="272"/>
    </location>
</feature>
<keyword evidence="4 7" id="KW-1133">Transmembrane helix</keyword>
<dbReference type="AlphaFoldDB" id="A0A9W8LD88"/>
<dbReference type="EMBL" id="JANBUL010000334">
    <property type="protein sequence ID" value="KAJ2776783.1"/>
    <property type="molecule type" value="Genomic_DNA"/>
</dbReference>
<proteinExistence type="inferred from homology"/>
<keyword evidence="5 7" id="KW-0472">Membrane</keyword>
<comment type="caution">
    <text evidence="8">The sequence shown here is derived from an EMBL/GenBank/DDBJ whole genome shotgun (WGS) entry which is preliminary data.</text>
</comment>
<feature type="transmembrane region" description="Helical" evidence="7">
    <location>
        <begin position="30"/>
        <end position="52"/>
    </location>
</feature>
<dbReference type="GO" id="GO:0005886">
    <property type="term" value="C:plasma membrane"/>
    <property type="evidence" value="ECO:0007669"/>
    <property type="project" value="TreeGrafter"/>
</dbReference>
<sequence length="383" mass="39506">MSDAAPWLALQPWRAAGAGGGGGDEPELTAANVAVAAVLLGLNVGLSVWLGLGMSRSVAVAAVRCVVQLTALGVVLDRIFSTESPVYIMGMAGTLGVLAALEVSRWRARRRVPGLFWGVLGAILGSCLAVALFGNAYALNMTPAYSASKFIPTIGMLFGASLIGVSIGVDSVTEKVDAERARLEAMLAFGATRWEVVRPLTAAAVRAALTPAVTNLSVTGLIAIPGVMTGWVLAGADVLQAARYQQIILFMITAATASSVLLAVLFCAFVLVDRRPMLRPDLIERTAKDLSSSSSSSLSSAAQSPLAGGGGIITPTSSRMALLRAGCRPKSELSSATRNPSTTVASASPRTSSLLAARRPLTSPEAVALLQSRLSTVSSTRDQ</sequence>
<evidence type="ECO:0000256" key="5">
    <source>
        <dbReference type="ARBA" id="ARBA00023136"/>
    </source>
</evidence>
<evidence type="ECO:0000313" key="8">
    <source>
        <dbReference type="EMBL" id="KAJ2776783.1"/>
    </source>
</evidence>
<dbReference type="PANTHER" id="PTHR30028:SF0">
    <property type="entry name" value="PROTEIN ALUMINUM SENSITIVE 3"/>
    <property type="match status" value="1"/>
</dbReference>
<evidence type="ECO:0000256" key="1">
    <source>
        <dbReference type="ARBA" id="ARBA00004141"/>
    </source>
</evidence>
<comment type="similarity">
    <text evidence="2">Belongs to the UPF0014 family.</text>
</comment>
<evidence type="ECO:0000256" key="6">
    <source>
        <dbReference type="SAM" id="MobiDB-lite"/>
    </source>
</evidence>
<feature type="transmembrane region" description="Helical" evidence="7">
    <location>
        <begin position="150"/>
        <end position="172"/>
    </location>
</feature>
<feature type="region of interest" description="Disordered" evidence="6">
    <location>
        <begin position="328"/>
        <end position="353"/>
    </location>
</feature>
<dbReference type="InterPro" id="IPR005226">
    <property type="entry name" value="UPF0014_fam"/>
</dbReference>
<reference evidence="8" key="1">
    <citation type="submission" date="2022-07" db="EMBL/GenBank/DDBJ databases">
        <title>Phylogenomic reconstructions and comparative analyses of Kickxellomycotina fungi.</title>
        <authorList>
            <person name="Reynolds N.K."/>
            <person name="Stajich J.E."/>
            <person name="Barry K."/>
            <person name="Grigoriev I.V."/>
            <person name="Crous P."/>
            <person name="Smith M.E."/>
        </authorList>
    </citation>
    <scope>NUCLEOTIDE SEQUENCE</scope>
    <source>
        <strain evidence="8">NBRC 105414</strain>
    </source>
</reference>
<evidence type="ECO:0000313" key="9">
    <source>
        <dbReference type="Proteomes" id="UP001140217"/>
    </source>
</evidence>